<dbReference type="GO" id="GO:0046061">
    <property type="term" value="P:dATP catabolic process"/>
    <property type="evidence" value="ECO:0007669"/>
    <property type="project" value="TreeGrafter"/>
</dbReference>
<reference evidence="2 3" key="1">
    <citation type="submission" date="2019-04" db="EMBL/GenBank/DDBJ databases">
        <title>Corynebacterium endometrii sp. nov., isolated from the uterus of a cow with endometritis.</title>
        <authorList>
            <person name="Ballas P."/>
            <person name="Ruckert C."/>
            <person name="Wagener K."/>
            <person name="Drillich M."/>
            <person name="Kaempfer P."/>
            <person name="Busse H.-J."/>
            <person name="Ehling-Schulz M."/>
        </authorList>
    </citation>
    <scope>NUCLEOTIDE SEQUENCE [LARGE SCALE GENOMIC DNA]</scope>
    <source>
        <strain evidence="2 3">LMM-1653</strain>
    </source>
</reference>
<dbReference type="GO" id="GO:0046052">
    <property type="term" value="P:UTP catabolic process"/>
    <property type="evidence" value="ECO:0007669"/>
    <property type="project" value="TreeGrafter"/>
</dbReference>
<evidence type="ECO:0000313" key="3">
    <source>
        <dbReference type="Proteomes" id="UP000296352"/>
    </source>
</evidence>
<evidence type="ECO:0000259" key="1">
    <source>
        <dbReference type="Pfam" id="PF03819"/>
    </source>
</evidence>
<dbReference type="GO" id="GO:0046081">
    <property type="term" value="P:dUTP catabolic process"/>
    <property type="evidence" value="ECO:0007669"/>
    <property type="project" value="TreeGrafter"/>
</dbReference>
<dbReference type="InterPro" id="IPR004518">
    <property type="entry name" value="MazG-like_dom"/>
</dbReference>
<feature type="domain" description="NTP pyrophosphohydrolase MazG-like" evidence="1">
    <location>
        <begin position="102"/>
        <end position="176"/>
    </location>
</feature>
<dbReference type="GO" id="GO:0046076">
    <property type="term" value="P:dTTP catabolic process"/>
    <property type="evidence" value="ECO:0007669"/>
    <property type="project" value="TreeGrafter"/>
</dbReference>
<dbReference type="SUPFAM" id="SSF101386">
    <property type="entry name" value="all-alpha NTP pyrophosphatases"/>
    <property type="match status" value="1"/>
</dbReference>
<accession>A0A4P7QF07</accession>
<dbReference type="OrthoDB" id="9808939at2"/>
<dbReference type="AlphaFoldDB" id="A0A4P7QF07"/>
<dbReference type="CDD" id="cd11528">
    <property type="entry name" value="NTP-PPase_MazG_Nterm"/>
    <property type="match status" value="1"/>
</dbReference>
<proteinExistence type="predicted"/>
<dbReference type="PANTHER" id="PTHR30522">
    <property type="entry name" value="NUCLEOSIDE TRIPHOSPHATE PYROPHOSPHOHYDROLASE"/>
    <property type="match status" value="1"/>
</dbReference>
<keyword evidence="3" id="KW-1185">Reference proteome</keyword>
<dbReference type="GO" id="GO:0006203">
    <property type="term" value="P:dGTP catabolic process"/>
    <property type="evidence" value="ECO:0007669"/>
    <property type="project" value="TreeGrafter"/>
</dbReference>
<name>A0A4P7QF07_9CORY</name>
<organism evidence="2 3">
    <name type="scientific">Corynebacterium endometrii</name>
    <dbReference type="NCBI Taxonomy" id="2488819"/>
    <lineage>
        <taxon>Bacteria</taxon>
        <taxon>Bacillati</taxon>
        <taxon>Actinomycetota</taxon>
        <taxon>Actinomycetes</taxon>
        <taxon>Mycobacteriales</taxon>
        <taxon>Corynebacteriaceae</taxon>
        <taxon>Corynebacterium</taxon>
    </lineage>
</organism>
<sequence>MSVVVLDPRWPDQIPLQAIGRITSPVEFGAEVPISVRWDFDAVVSGCGESTYVTTDASDPEIQARREAGERVFAAASLSDPVLKARQVMSRARDIGEWEATQTHATLLPYLEEETQEFTDAVRGGAGDEELLKELGDVFLQVLFHAEIASRRGAFDLDDVAASFVSKMRSRSPYLFDGTTTTVAQEVQQRFWAEGKAREKAGKPRGDNR</sequence>
<dbReference type="Pfam" id="PF03819">
    <property type="entry name" value="MazG"/>
    <property type="match status" value="1"/>
</dbReference>
<dbReference type="EC" id="3.6.1.8" evidence="2"/>
<evidence type="ECO:0000313" key="2">
    <source>
        <dbReference type="EMBL" id="QCB28099.1"/>
    </source>
</evidence>
<dbReference type="Proteomes" id="UP000296352">
    <property type="component" value="Chromosome"/>
</dbReference>
<dbReference type="Gene3D" id="1.10.287.1080">
    <property type="entry name" value="MazG-like"/>
    <property type="match status" value="1"/>
</dbReference>
<dbReference type="RefSeq" id="WP_136140886.1">
    <property type="nucleotide sequence ID" value="NZ_CP039247.1"/>
</dbReference>
<dbReference type="PANTHER" id="PTHR30522:SF0">
    <property type="entry name" value="NUCLEOSIDE TRIPHOSPHATE PYROPHOSPHOHYDROLASE"/>
    <property type="match status" value="1"/>
</dbReference>
<dbReference type="EMBL" id="CP039247">
    <property type="protein sequence ID" value="QCB28099.1"/>
    <property type="molecule type" value="Genomic_DNA"/>
</dbReference>
<dbReference type="KEGG" id="cee:CENDO_04035"/>
<protein>
    <submittedName>
        <fullName evidence="2">Nucleoside triphosphate pyrophosphohydrolase</fullName>
        <ecNumber evidence="2">3.6.1.8</ecNumber>
    </submittedName>
</protein>
<dbReference type="InterPro" id="IPR048015">
    <property type="entry name" value="NTP-PPase_MazG-like_N"/>
</dbReference>
<dbReference type="GO" id="GO:0046047">
    <property type="term" value="P:TTP catabolic process"/>
    <property type="evidence" value="ECO:0007669"/>
    <property type="project" value="TreeGrafter"/>
</dbReference>
<keyword evidence="2" id="KW-0378">Hydrolase</keyword>
<dbReference type="GO" id="GO:0047693">
    <property type="term" value="F:ATP diphosphatase activity"/>
    <property type="evidence" value="ECO:0007669"/>
    <property type="project" value="UniProtKB-EC"/>
</dbReference>
<dbReference type="InterPro" id="IPR011551">
    <property type="entry name" value="NTP_PyrPHydrolase_MazG"/>
</dbReference>
<gene>
    <name evidence="2" type="primary">mazG</name>
    <name evidence="2" type="ORF">CENDO_04035</name>
</gene>